<dbReference type="InterPro" id="IPR025528">
    <property type="entry name" value="BrnA_antitoxin"/>
</dbReference>
<dbReference type="Pfam" id="PF14384">
    <property type="entry name" value="BrnA_antitoxin"/>
    <property type="match status" value="1"/>
</dbReference>
<sequence>MSEDNMKHSEEAFELLPEYDFSKGVRGRFYSPKKVSTSIRLDNDILLYFKKKASEEKIGYQTLINMALRDYIKSATKNESFPSN</sequence>
<accession>A0A7C3E1X8</accession>
<proteinExistence type="predicted"/>
<dbReference type="AlphaFoldDB" id="A0A7C3E1X8"/>
<evidence type="ECO:0000313" key="1">
    <source>
        <dbReference type="EMBL" id="HFH30008.1"/>
    </source>
</evidence>
<organism evidence="1">
    <name type="scientific">Gracilinema caldarium</name>
    <dbReference type="NCBI Taxonomy" id="215591"/>
    <lineage>
        <taxon>Bacteria</taxon>
        <taxon>Pseudomonadati</taxon>
        <taxon>Spirochaetota</taxon>
        <taxon>Spirochaetia</taxon>
        <taxon>Spirochaetales</taxon>
        <taxon>Breznakiellaceae</taxon>
        <taxon>Gracilinema</taxon>
    </lineage>
</organism>
<evidence type="ECO:0008006" key="2">
    <source>
        <dbReference type="Google" id="ProtNLM"/>
    </source>
</evidence>
<gene>
    <name evidence="1" type="ORF">ENS59_10945</name>
</gene>
<reference evidence="1" key="1">
    <citation type="journal article" date="2020" name="mSystems">
        <title>Genome- and Community-Level Interaction Insights into Carbon Utilization and Element Cycling Functions of Hydrothermarchaeota in Hydrothermal Sediment.</title>
        <authorList>
            <person name="Zhou Z."/>
            <person name="Liu Y."/>
            <person name="Xu W."/>
            <person name="Pan J."/>
            <person name="Luo Z.H."/>
            <person name="Li M."/>
        </authorList>
    </citation>
    <scope>NUCLEOTIDE SEQUENCE [LARGE SCALE GENOMIC DNA]</scope>
    <source>
        <strain evidence="1">SpSt-503</strain>
    </source>
</reference>
<dbReference type="EMBL" id="DSVL01000337">
    <property type="protein sequence ID" value="HFH30008.1"/>
    <property type="molecule type" value="Genomic_DNA"/>
</dbReference>
<name>A0A7C3E1X8_9SPIR</name>
<comment type="caution">
    <text evidence="1">The sequence shown here is derived from an EMBL/GenBank/DDBJ whole genome shotgun (WGS) entry which is preliminary data.</text>
</comment>
<protein>
    <recommendedName>
        <fullName evidence="2">BrnA antitoxin of type II toxin-antitoxin system</fullName>
    </recommendedName>
</protein>